<dbReference type="InterPro" id="IPR036458">
    <property type="entry name" value="Na:dicarbo_symporter_sf"/>
</dbReference>
<dbReference type="PANTHER" id="PTHR42865:SF1">
    <property type="entry name" value="AEROBIC C4-DICARBOXYLATE TRANSPORT PROTEIN"/>
    <property type="match status" value="1"/>
</dbReference>
<organism evidence="9 10">
    <name type="scientific">Luteibacter rhizovicinus DSM 16549</name>
    <dbReference type="NCBI Taxonomy" id="1440763"/>
    <lineage>
        <taxon>Bacteria</taxon>
        <taxon>Pseudomonadati</taxon>
        <taxon>Pseudomonadota</taxon>
        <taxon>Gammaproteobacteria</taxon>
        <taxon>Lysobacterales</taxon>
        <taxon>Rhodanobacteraceae</taxon>
        <taxon>Luteibacter</taxon>
    </lineage>
</organism>
<dbReference type="RefSeq" id="WP_046966251.1">
    <property type="nucleotide sequence ID" value="NZ_CP017480.1"/>
</dbReference>
<evidence type="ECO:0000256" key="2">
    <source>
        <dbReference type="ARBA" id="ARBA00022448"/>
    </source>
</evidence>
<feature type="transmembrane region" description="Helical" evidence="8">
    <location>
        <begin position="91"/>
        <end position="113"/>
    </location>
</feature>
<dbReference type="PRINTS" id="PR00173">
    <property type="entry name" value="EDTRNSPORT"/>
</dbReference>
<evidence type="ECO:0000256" key="1">
    <source>
        <dbReference type="ARBA" id="ARBA00004651"/>
    </source>
</evidence>
<evidence type="ECO:0000256" key="7">
    <source>
        <dbReference type="ARBA" id="ARBA00023136"/>
    </source>
</evidence>
<dbReference type="InterPro" id="IPR001991">
    <property type="entry name" value="Na-dicarboxylate_symporter"/>
</dbReference>
<sequence length="431" mass="45523">MSLPTAASTLPPPKPRKPFYRQLYIQVLVAVVIGVILGYLSPAYAVKMKPFGDAFIALIKMVIGPIIFCTVVTGIAGMRDMRKVGRVGGKALLYFEMISTVALFFGLVAGHIFHPGSGFNVDPTTLKSGEIGNLVAQGHNIESIEFLLGIIPNTFISAFAKGDVLSILLISVLFGCALAATGDRGKPVYDVIEAGAQVFFKIVHYITAVSSIGAFGAMAFTIGKYGVVSLVPLMELIGSFYVVCIIFVVLVLGLVARIAGFSILRFCAYIRDELLIVLGTSSSEVVLAPLMRKMEELGCPKETVGLVVPTGYSFNLDGTNIYLTMSILFIAQALNIDLTLEQQITVAIVGMLTSKGASGVAGAALVMLASTLSVVPVVPVAGMVLILGIHRFLGTGLAMTNLVGNGVAAIVVCAWEKELDREKLKAVLAAA</sequence>
<dbReference type="GO" id="GO:0005886">
    <property type="term" value="C:plasma membrane"/>
    <property type="evidence" value="ECO:0007669"/>
    <property type="project" value="UniProtKB-SubCell"/>
</dbReference>
<keyword evidence="4 8" id="KW-0812">Transmembrane</keyword>
<dbReference type="Gene3D" id="1.10.3860.10">
    <property type="entry name" value="Sodium:dicarboxylate symporter"/>
    <property type="match status" value="1"/>
</dbReference>
<evidence type="ECO:0000256" key="5">
    <source>
        <dbReference type="ARBA" id="ARBA00022847"/>
    </source>
</evidence>
<accession>A0A1L3EQ36</accession>
<evidence type="ECO:0000256" key="6">
    <source>
        <dbReference type="ARBA" id="ARBA00022989"/>
    </source>
</evidence>
<dbReference type="GO" id="GO:0070778">
    <property type="term" value="P:L-aspartate transmembrane transport"/>
    <property type="evidence" value="ECO:0007669"/>
    <property type="project" value="TreeGrafter"/>
</dbReference>
<dbReference type="GO" id="GO:0015366">
    <property type="term" value="F:malate:proton symporter activity"/>
    <property type="evidence" value="ECO:0007669"/>
    <property type="project" value="TreeGrafter"/>
</dbReference>
<dbReference type="STRING" id="1440763.BJI69_03960"/>
<dbReference type="FunFam" id="1.10.3860.10:FF:000001">
    <property type="entry name" value="C4-dicarboxylate transport protein"/>
    <property type="match status" value="1"/>
</dbReference>
<feature type="transmembrane region" description="Helical" evidence="8">
    <location>
        <begin position="392"/>
        <end position="415"/>
    </location>
</feature>
<dbReference type="KEGG" id="lrz:BJI69_03960"/>
<dbReference type="PANTHER" id="PTHR42865">
    <property type="entry name" value="PROTON/GLUTAMATE-ASPARTATE SYMPORTER"/>
    <property type="match status" value="1"/>
</dbReference>
<protein>
    <submittedName>
        <fullName evidence="9">C4-dicarboxylate transporter DctA</fullName>
    </submittedName>
</protein>
<comment type="subcellular location">
    <subcellularLocation>
        <location evidence="1">Cell membrane</location>
        <topology evidence="1">Multi-pass membrane protein</topology>
    </subcellularLocation>
</comment>
<dbReference type="EMBL" id="CP017480">
    <property type="protein sequence ID" value="APG03140.1"/>
    <property type="molecule type" value="Genomic_DNA"/>
</dbReference>
<evidence type="ECO:0000256" key="3">
    <source>
        <dbReference type="ARBA" id="ARBA00022475"/>
    </source>
</evidence>
<evidence type="ECO:0000313" key="9">
    <source>
        <dbReference type="EMBL" id="APG03140.1"/>
    </source>
</evidence>
<dbReference type="NCBIfam" id="NF002461">
    <property type="entry name" value="PRK01663.1"/>
    <property type="match status" value="1"/>
</dbReference>
<proteinExistence type="predicted"/>
<dbReference type="OrthoDB" id="9766690at2"/>
<name>A0A1L3EQ36_9GAMM</name>
<dbReference type="SUPFAM" id="SSF118215">
    <property type="entry name" value="Proton glutamate symport protein"/>
    <property type="match status" value="1"/>
</dbReference>
<keyword evidence="5" id="KW-0769">Symport</keyword>
<gene>
    <name evidence="9" type="ORF">BJI69_03960</name>
</gene>
<feature type="transmembrane region" description="Helical" evidence="8">
    <location>
        <begin position="23"/>
        <end position="42"/>
    </location>
</feature>
<evidence type="ECO:0000313" key="10">
    <source>
        <dbReference type="Proteomes" id="UP000182987"/>
    </source>
</evidence>
<keyword evidence="7 8" id="KW-0472">Membrane</keyword>
<evidence type="ECO:0000256" key="4">
    <source>
        <dbReference type="ARBA" id="ARBA00022692"/>
    </source>
</evidence>
<feature type="transmembrane region" description="Helical" evidence="8">
    <location>
        <begin position="202"/>
        <end position="220"/>
    </location>
</feature>
<dbReference type="GO" id="GO:0015138">
    <property type="term" value="F:fumarate transmembrane transporter activity"/>
    <property type="evidence" value="ECO:0007669"/>
    <property type="project" value="TreeGrafter"/>
</dbReference>
<dbReference type="GO" id="GO:0015141">
    <property type="term" value="F:succinate transmembrane transporter activity"/>
    <property type="evidence" value="ECO:0007669"/>
    <property type="project" value="TreeGrafter"/>
</dbReference>
<reference evidence="10" key="1">
    <citation type="submission" date="2016-09" db="EMBL/GenBank/DDBJ databases">
        <authorList>
            <person name="Lysoe E."/>
        </authorList>
    </citation>
    <scope>NUCLEOTIDE SEQUENCE [LARGE SCALE GENOMIC DNA]</scope>
    <source>
        <strain evidence="10">LJ96T</strain>
    </source>
</reference>
<dbReference type="InterPro" id="IPR018107">
    <property type="entry name" value="Na-dicarboxylate_symporter_CS"/>
</dbReference>
<dbReference type="Pfam" id="PF00375">
    <property type="entry name" value="SDF"/>
    <property type="match status" value="1"/>
</dbReference>
<feature type="transmembrane region" description="Helical" evidence="8">
    <location>
        <begin position="164"/>
        <end position="181"/>
    </location>
</feature>
<keyword evidence="10" id="KW-1185">Reference proteome</keyword>
<evidence type="ECO:0000256" key="8">
    <source>
        <dbReference type="SAM" id="Phobius"/>
    </source>
</evidence>
<keyword evidence="3" id="KW-1003">Cell membrane</keyword>
<dbReference type="AlphaFoldDB" id="A0A1L3EQ36"/>
<keyword evidence="6 8" id="KW-1133">Transmembrane helix</keyword>
<dbReference type="PROSITE" id="PS00714">
    <property type="entry name" value="NA_DICARBOXYL_SYMP_2"/>
    <property type="match status" value="1"/>
</dbReference>
<feature type="transmembrane region" description="Helical" evidence="8">
    <location>
        <begin position="360"/>
        <end position="386"/>
    </location>
</feature>
<feature type="transmembrane region" description="Helical" evidence="8">
    <location>
        <begin position="240"/>
        <end position="262"/>
    </location>
</feature>
<keyword evidence="2" id="KW-0813">Transport</keyword>
<dbReference type="PROSITE" id="PS00713">
    <property type="entry name" value="NA_DICARBOXYL_SYMP_1"/>
    <property type="match status" value="1"/>
</dbReference>
<dbReference type="Proteomes" id="UP000182987">
    <property type="component" value="Chromosome"/>
</dbReference>
<feature type="transmembrane region" description="Helical" evidence="8">
    <location>
        <begin position="54"/>
        <end position="79"/>
    </location>
</feature>